<evidence type="ECO:0000313" key="3">
    <source>
        <dbReference type="EMBL" id="QHA88066.1"/>
    </source>
</evidence>
<accession>A0ABX6GP58</accession>
<feature type="signal peptide" evidence="2">
    <location>
        <begin position="1"/>
        <end position="26"/>
    </location>
</feature>
<feature type="coiled-coil region" evidence="1">
    <location>
        <begin position="74"/>
        <end position="141"/>
    </location>
</feature>
<feature type="chain" id="PRO_5046837491" evidence="2">
    <location>
        <begin position="27"/>
        <end position="147"/>
    </location>
</feature>
<gene>
    <name evidence="3" type="ORF">FO014_14505</name>
</gene>
<name>A0ABX6GP58_9GAMM</name>
<keyword evidence="4" id="KW-1185">Reference proteome</keyword>
<evidence type="ECO:0000313" key="4">
    <source>
        <dbReference type="Proteomes" id="UP000430368"/>
    </source>
</evidence>
<dbReference type="RefSeq" id="WP_160030035.1">
    <property type="nucleotide sequence ID" value="NZ_CP041764.1"/>
</dbReference>
<dbReference type="InterPro" id="IPR009468">
    <property type="entry name" value="DUF1090"/>
</dbReference>
<sequence>MKKMTKMAIMPVVLALGVGFSSMASAGGYDCNAKRAAIEYQIQQAEKYGNYHRIAGLKRALNELNAHCTNGSLIKDAQKKVEKLERKLADKQQDVREIKGDLREAQAKGDARKVAKYQRKLQEKQSDMREVAADLRQAQAELAALQK</sequence>
<dbReference type="Pfam" id="PF06476">
    <property type="entry name" value="DUF1090"/>
    <property type="match status" value="1"/>
</dbReference>
<organism evidence="3 4">
    <name type="scientific">Serratia rhizosphaerae</name>
    <dbReference type="NCBI Taxonomy" id="2597702"/>
    <lineage>
        <taxon>Bacteria</taxon>
        <taxon>Pseudomonadati</taxon>
        <taxon>Pseudomonadota</taxon>
        <taxon>Gammaproteobacteria</taxon>
        <taxon>Enterobacterales</taxon>
        <taxon>Yersiniaceae</taxon>
        <taxon>Serratia</taxon>
    </lineage>
</organism>
<keyword evidence="1" id="KW-0175">Coiled coil</keyword>
<protein>
    <submittedName>
        <fullName evidence="3">DUF1090 domain-containing protein</fullName>
    </submittedName>
</protein>
<dbReference type="EMBL" id="CP041764">
    <property type="protein sequence ID" value="QHA88066.1"/>
    <property type="molecule type" value="Genomic_DNA"/>
</dbReference>
<reference evidence="3 4" key="1">
    <citation type="submission" date="2019-07" db="EMBL/GenBank/DDBJ databases">
        <title>Serratia dokdonensis sp. nov., an elicitor of systemic resistance in Nicotiana Tabacum.</title>
        <authorList>
            <person name="Son J.-S."/>
            <person name="Hwang Y.-J."/>
            <person name="Lee S.-Y."/>
            <person name="Ghim S.-Y."/>
        </authorList>
    </citation>
    <scope>NUCLEOTIDE SEQUENCE [LARGE SCALE GENOMIC DNA]</scope>
    <source>
        <strain evidence="3 4">KUDC3025</strain>
    </source>
</reference>
<evidence type="ECO:0000256" key="1">
    <source>
        <dbReference type="SAM" id="Coils"/>
    </source>
</evidence>
<dbReference type="Proteomes" id="UP000430368">
    <property type="component" value="Chromosome"/>
</dbReference>
<proteinExistence type="predicted"/>
<keyword evidence="2" id="KW-0732">Signal</keyword>
<evidence type="ECO:0000256" key="2">
    <source>
        <dbReference type="SAM" id="SignalP"/>
    </source>
</evidence>